<dbReference type="Proteomes" id="UP001519296">
    <property type="component" value="Unassembled WGS sequence"/>
</dbReference>
<organism evidence="2 3">
    <name type="scientific">Streptococcus oricebi</name>
    <dbReference type="NCBI Taxonomy" id="1547447"/>
    <lineage>
        <taxon>Bacteria</taxon>
        <taxon>Bacillati</taxon>
        <taxon>Bacillota</taxon>
        <taxon>Bacilli</taxon>
        <taxon>Lactobacillales</taxon>
        <taxon>Streptococcaceae</taxon>
        <taxon>Streptococcus</taxon>
    </lineage>
</organism>
<evidence type="ECO:0000256" key="1">
    <source>
        <dbReference type="SAM" id="Coils"/>
    </source>
</evidence>
<gene>
    <name evidence="2" type="ORF">C4K46_08960</name>
</gene>
<proteinExistence type="predicted"/>
<keyword evidence="1" id="KW-0175">Coiled coil</keyword>
<comment type="caution">
    <text evidence="2">The sequence shown here is derived from an EMBL/GenBank/DDBJ whole genome shotgun (WGS) entry which is preliminary data.</text>
</comment>
<evidence type="ECO:0000313" key="2">
    <source>
        <dbReference type="EMBL" id="MBP2624063.1"/>
    </source>
</evidence>
<reference evidence="2 3" key="1">
    <citation type="submission" date="2018-02" db="EMBL/GenBank/DDBJ databases">
        <title>Draft genome sequence of Streptococcus oricebi CCUG 70868T type strain.</title>
        <authorList>
            <person name="Mendez V."/>
            <person name="Salva-Serra F."/>
            <person name="Jaen-Luchoro D."/>
            <person name="Gonzales-Siles L."/>
            <person name="Karlsson R."/>
            <person name="Engstrom-Jakobsson H."/>
            <person name="Busquets A."/>
            <person name="Gomila M."/>
            <person name="Pineiro-Iglesias B."/>
            <person name="Bennasar-Figueras A."/>
            <person name="Seeger M."/>
            <person name="Moore E."/>
        </authorList>
    </citation>
    <scope>NUCLEOTIDE SEQUENCE [LARGE SCALE GENOMIC DNA]</scope>
    <source>
        <strain evidence="2 3">CCUG 70868</strain>
    </source>
</reference>
<evidence type="ECO:0000313" key="3">
    <source>
        <dbReference type="Proteomes" id="UP001519296"/>
    </source>
</evidence>
<keyword evidence="3" id="KW-1185">Reference proteome</keyword>
<evidence type="ECO:0008006" key="4">
    <source>
        <dbReference type="Google" id="ProtNLM"/>
    </source>
</evidence>
<dbReference type="EMBL" id="PRDG01000005">
    <property type="protein sequence ID" value="MBP2624063.1"/>
    <property type="molecule type" value="Genomic_DNA"/>
</dbReference>
<protein>
    <recommendedName>
        <fullName evidence="4">Cingulin</fullName>
    </recommendedName>
</protein>
<name>A0ABS5B6F0_9STRE</name>
<dbReference type="Gene3D" id="6.10.250.1080">
    <property type="match status" value="1"/>
</dbReference>
<accession>A0ABS5B6F0</accession>
<feature type="coiled-coil region" evidence="1">
    <location>
        <begin position="3"/>
        <end position="44"/>
    </location>
</feature>
<sequence>MSQDKSEQKRAEYTKKINQLEVELDDLRFQKRNIQASLEDLEGLLAKNYATIDEINLELIKEGSQKAARNYELEQERAQSIRTFVFSKYETIMTKLSKTIKGHEDQLDSLKKERNDLPWD</sequence>